<dbReference type="AlphaFoldDB" id="A0A927J087"/>
<keyword evidence="4 6" id="KW-0949">S-adenosyl-L-methionine</keyword>
<dbReference type="PANTHER" id="PTHR42971:SF1">
    <property type="entry name" value="TRNA (CYTIDINE(34)-2'-O)-METHYLTRANSFERASE"/>
    <property type="match status" value="1"/>
</dbReference>
<dbReference type="PIRSF" id="PIRSF029256">
    <property type="entry name" value="SpoU_TrmH_prd"/>
    <property type="match status" value="1"/>
</dbReference>
<name>A0A927J087_9MICO</name>
<proteinExistence type="inferred from homology"/>
<keyword evidence="11" id="KW-1185">Reference proteome</keyword>
<dbReference type="EC" id="2.1.1.207" evidence="6"/>
<gene>
    <name evidence="10" type="ORF">IF651_10245</name>
</gene>
<dbReference type="SUPFAM" id="SSF75217">
    <property type="entry name" value="alpha/beta knot"/>
    <property type="match status" value="1"/>
</dbReference>
<accession>A0A927J087</accession>
<organism evidence="10 11">
    <name type="scientific">Cellulosimicrobium arenosum</name>
    <dbReference type="NCBI Taxonomy" id="2708133"/>
    <lineage>
        <taxon>Bacteria</taxon>
        <taxon>Bacillati</taxon>
        <taxon>Actinomycetota</taxon>
        <taxon>Actinomycetes</taxon>
        <taxon>Micrococcales</taxon>
        <taxon>Promicromonosporaceae</taxon>
        <taxon>Cellulosimicrobium</taxon>
    </lineage>
</organism>
<evidence type="ECO:0000256" key="5">
    <source>
        <dbReference type="ARBA" id="ARBA00022694"/>
    </source>
</evidence>
<comment type="subcellular location">
    <subcellularLocation>
        <location evidence="6">Cytoplasm</location>
    </subcellularLocation>
</comment>
<keyword evidence="2 6" id="KW-0489">Methyltransferase</keyword>
<dbReference type="CDD" id="cd18094">
    <property type="entry name" value="SpoU-like_TrmL"/>
    <property type="match status" value="1"/>
</dbReference>
<comment type="caution">
    <text evidence="6">Lacks conserved residue(s) required for the propagation of feature annotation.</text>
</comment>
<dbReference type="GO" id="GO:0042802">
    <property type="term" value="F:identical protein binding"/>
    <property type="evidence" value="ECO:0007669"/>
    <property type="project" value="UniProtKB-ARBA"/>
</dbReference>
<dbReference type="HAMAP" id="MF_01885">
    <property type="entry name" value="tRNA_methyltr_TrmL"/>
    <property type="match status" value="1"/>
</dbReference>
<dbReference type="EMBL" id="JACYHB010000007">
    <property type="protein sequence ID" value="MBD8079432.1"/>
    <property type="molecule type" value="Genomic_DNA"/>
</dbReference>
<feature type="binding site" evidence="6 7">
    <location>
        <position position="146"/>
    </location>
    <ligand>
        <name>S-adenosyl-L-methionine</name>
        <dbReference type="ChEBI" id="CHEBI:59789"/>
    </ligand>
</feature>
<dbReference type="Pfam" id="PF00588">
    <property type="entry name" value="SpoU_methylase"/>
    <property type="match status" value="1"/>
</dbReference>
<feature type="domain" description="tRNA/rRNA methyltransferase SpoU type" evidence="9">
    <location>
        <begin position="28"/>
        <end position="166"/>
    </location>
</feature>
<protein>
    <recommendedName>
        <fullName evidence="6">Putative tRNA (cytidine(34)-2'-O)-methyltransferase</fullName>
        <ecNumber evidence="6">2.1.1.207</ecNumber>
    </recommendedName>
    <alternativeName>
        <fullName evidence="6">tRNA (cytidine/uridine-2'-O-)-methyltransferase</fullName>
    </alternativeName>
</protein>
<comment type="similarity">
    <text evidence="6">Belongs to the class IV-like SAM-binding methyltransferase superfamily. RNA methyltransferase TrmH family. TrmL subfamily.</text>
</comment>
<dbReference type="FunFam" id="3.40.1280.10:FF:000002">
    <property type="entry name" value="Peptidylprolyl isomerase"/>
    <property type="match status" value="1"/>
</dbReference>
<dbReference type="InterPro" id="IPR016914">
    <property type="entry name" value="TrmL"/>
</dbReference>
<evidence type="ECO:0000256" key="4">
    <source>
        <dbReference type="ARBA" id="ARBA00022691"/>
    </source>
</evidence>
<dbReference type="Gene3D" id="3.40.1280.10">
    <property type="match status" value="1"/>
</dbReference>
<dbReference type="PANTHER" id="PTHR42971">
    <property type="entry name" value="TRNA (CYTIDINE(34)-2'-O)-METHYLTRANSFERASE"/>
    <property type="match status" value="1"/>
</dbReference>
<evidence type="ECO:0000256" key="6">
    <source>
        <dbReference type="HAMAP-Rule" id="MF_01885"/>
    </source>
</evidence>
<dbReference type="InterPro" id="IPR001537">
    <property type="entry name" value="SpoU_MeTrfase"/>
</dbReference>
<evidence type="ECO:0000256" key="2">
    <source>
        <dbReference type="ARBA" id="ARBA00022603"/>
    </source>
</evidence>
<reference evidence="10" key="2">
    <citation type="submission" date="2020-09" db="EMBL/GenBank/DDBJ databases">
        <authorList>
            <person name="Yu Y."/>
        </authorList>
    </citation>
    <scope>NUCLEOTIDE SEQUENCE</scope>
    <source>
        <strain evidence="10">KCTC 49039</strain>
    </source>
</reference>
<evidence type="ECO:0000313" key="10">
    <source>
        <dbReference type="EMBL" id="MBD8079432.1"/>
    </source>
</evidence>
<dbReference type="GO" id="GO:0008175">
    <property type="term" value="F:tRNA methyltransferase activity"/>
    <property type="evidence" value="ECO:0007669"/>
    <property type="project" value="UniProtKB-UniRule"/>
</dbReference>
<dbReference type="GO" id="GO:0008757">
    <property type="term" value="F:S-adenosylmethionine-dependent methyltransferase activity"/>
    <property type="evidence" value="ECO:0007669"/>
    <property type="project" value="UniProtKB-UniRule"/>
</dbReference>
<comment type="catalytic activity">
    <reaction evidence="6">
        <text>cytidine(34) in tRNA + S-adenosyl-L-methionine = 2'-O-methylcytidine(34) in tRNA + S-adenosyl-L-homocysteine + H(+)</text>
        <dbReference type="Rhea" id="RHEA:43084"/>
        <dbReference type="Rhea" id="RHEA-COMP:10331"/>
        <dbReference type="Rhea" id="RHEA-COMP:10332"/>
        <dbReference type="ChEBI" id="CHEBI:15378"/>
        <dbReference type="ChEBI" id="CHEBI:57856"/>
        <dbReference type="ChEBI" id="CHEBI:59789"/>
        <dbReference type="ChEBI" id="CHEBI:74495"/>
        <dbReference type="ChEBI" id="CHEBI:82748"/>
        <dbReference type="EC" id="2.1.1.207"/>
    </reaction>
</comment>
<keyword evidence="5 6" id="KW-0819">tRNA processing</keyword>
<sequence>MSLPPDPGTDWRPHVADPAARPPSSLPHVVFFEPRIPGNTGNAIRLAALTGARLHLVEPLGFEMDEPRLRRAGLDYHDLAAVEVHADLEAALATLPGRVLAFTTRGTTSYTDVTYRPDDVLLFGPEPTGLPDEVLAHPRLTDQVIIPMLPGRRSLNLTNAASVAVYEAWRQTGFAGARP</sequence>
<feature type="binding site" evidence="6 7">
    <location>
        <position position="154"/>
    </location>
    <ligand>
        <name>S-adenosyl-L-methionine</name>
        <dbReference type="ChEBI" id="CHEBI:59789"/>
    </ligand>
</feature>
<dbReference type="Proteomes" id="UP000610846">
    <property type="component" value="Unassembled WGS sequence"/>
</dbReference>
<comment type="function">
    <text evidence="6">Could methylate the ribose at the nucleotide 34 wobble position in tRNA.</text>
</comment>
<feature type="region of interest" description="Disordered" evidence="8">
    <location>
        <begin position="1"/>
        <end position="22"/>
    </location>
</feature>
<keyword evidence="3 6" id="KW-0808">Transferase</keyword>
<evidence type="ECO:0000256" key="3">
    <source>
        <dbReference type="ARBA" id="ARBA00022679"/>
    </source>
</evidence>
<evidence type="ECO:0000313" key="11">
    <source>
        <dbReference type="Proteomes" id="UP000610846"/>
    </source>
</evidence>
<comment type="caution">
    <text evidence="10">The sequence shown here is derived from an EMBL/GenBank/DDBJ whole genome shotgun (WGS) entry which is preliminary data.</text>
</comment>
<dbReference type="InterPro" id="IPR029026">
    <property type="entry name" value="tRNA_m1G_MTases_N"/>
</dbReference>
<dbReference type="GO" id="GO:0003723">
    <property type="term" value="F:RNA binding"/>
    <property type="evidence" value="ECO:0007669"/>
    <property type="project" value="InterPro"/>
</dbReference>
<feature type="binding site" evidence="6 7">
    <location>
        <position position="124"/>
    </location>
    <ligand>
        <name>S-adenosyl-L-methionine</name>
        <dbReference type="ChEBI" id="CHEBI:59789"/>
    </ligand>
</feature>
<evidence type="ECO:0000259" key="9">
    <source>
        <dbReference type="Pfam" id="PF00588"/>
    </source>
</evidence>
<dbReference type="InterPro" id="IPR029028">
    <property type="entry name" value="Alpha/beta_knot_MTases"/>
</dbReference>
<evidence type="ECO:0000256" key="8">
    <source>
        <dbReference type="SAM" id="MobiDB-lite"/>
    </source>
</evidence>
<keyword evidence="1 6" id="KW-0963">Cytoplasm</keyword>
<evidence type="ECO:0000256" key="1">
    <source>
        <dbReference type="ARBA" id="ARBA00022490"/>
    </source>
</evidence>
<dbReference type="GO" id="GO:0002130">
    <property type="term" value="P:wobble position ribose methylation"/>
    <property type="evidence" value="ECO:0007669"/>
    <property type="project" value="TreeGrafter"/>
</dbReference>
<evidence type="ECO:0000256" key="7">
    <source>
        <dbReference type="PIRSR" id="PIRSR029256-1"/>
    </source>
</evidence>
<reference evidence="10" key="1">
    <citation type="journal article" date="2018" name="Curr. Microbiol.">
        <title>Cellulosimicrobium arenosum sp. nov., Isolated from Marine Sediment Sand.</title>
        <authorList>
            <person name="Oh M."/>
            <person name="Kim J.H."/>
            <person name="Yoon J.H."/>
            <person name="Schumann P."/>
            <person name="Kim W."/>
        </authorList>
    </citation>
    <scope>NUCLEOTIDE SEQUENCE</scope>
    <source>
        <strain evidence="10">KCTC 49039</strain>
    </source>
</reference>
<comment type="catalytic activity">
    <reaction evidence="6">
        <text>5-carboxymethylaminomethyluridine(34) in tRNA(Leu) + S-adenosyl-L-methionine = 5-carboxymethylaminomethyl-2'-O-methyluridine(34) in tRNA(Leu) + S-adenosyl-L-homocysteine + H(+)</text>
        <dbReference type="Rhea" id="RHEA:43088"/>
        <dbReference type="Rhea" id="RHEA-COMP:10333"/>
        <dbReference type="Rhea" id="RHEA-COMP:10334"/>
        <dbReference type="ChEBI" id="CHEBI:15378"/>
        <dbReference type="ChEBI" id="CHEBI:57856"/>
        <dbReference type="ChEBI" id="CHEBI:59789"/>
        <dbReference type="ChEBI" id="CHEBI:74508"/>
        <dbReference type="ChEBI" id="CHEBI:74511"/>
        <dbReference type="EC" id="2.1.1.207"/>
    </reaction>
</comment>
<dbReference type="GO" id="GO:0005737">
    <property type="term" value="C:cytoplasm"/>
    <property type="evidence" value="ECO:0007669"/>
    <property type="project" value="UniProtKB-SubCell"/>
</dbReference>